<dbReference type="Gene3D" id="3.80.10.10">
    <property type="entry name" value="Ribonuclease Inhibitor"/>
    <property type="match status" value="1"/>
</dbReference>
<dbReference type="EMBL" id="JAACJL010000058">
    <property type="protein sequence ID" value="KAF4611139.1"/>
    <property type="molecule type" value="Genomic_DNA"/>
</dbReference>
<reference evidence="1 2" key="1">
    <citation type="submission" date="2019-12" db="EMBL/GenBank/DDBJ databases">
        <authorList>
            <person name="Floudas D."/>
            <person name="Bentzer J."/>
            <person name="Ahren D."/>
            <person name="Johansson T."/>
            <person name="Persson P."/>
            <person name="Tunlid A."/>
        </authorList>
    </citation>
    <scope>NUCLEOTIDE SEQUENCE [LARGE SCALE GENOMIC DNA]</scope>
    <source>
        <strain evidence="1 2">CBS 102.39</strain>
    </source>
</reference>
<dbReference type="InterPro" id="IPR032675">
    <property type="entry name" value="LRR_dom_sf"/>
</dbReference>
<dbReference type="OrthoDB" id="2788229at2759"/>
<comment type="caution">
    <text evidence="1">The sequence shown here is derived from an EMBL/GenBank/DDBJ whole genome shotgun (WGS) entry which is preliminary data.</text>
</comment>
<dbReference type="SUPFAM" id="SSF52047">
    <property type="entry name" value="RNI-like"/>
    <property type="match status" value="1"/>
</dbReference>
<sequence length="432" mass="48879">MASQDRLYAELYDYIVDFLHDDEDALRACALVCRDWALASRYHLFYQIRLTGSAPSPTRSWAQNTACRRIFATILSSPHLAAYVNRLTVQETNVVRPSTYRWVSGEIAFPSLLSKLTSLRALEFNFPNPGPASDKTGWSTMAFRDIIEAMTTMSLESLSMRQFSFSSLHDFIKLLDICRHLKTLQLDHVDITTSTTLFSPSALEHVLNMQLSDSMSQTSETKANLETLLLRSNNLSLIIPVLLHPRSFLDLTSVRHLTINVTPESYRIVVELLGRLPNIESLDIEIEHDFDYEAHLEPRDIIDASLMPCLKSLSIQSSILLGRTDPIPWISNTLSTASNRNILEDMSLTCIIDKPPPSLTVQAFDEALVGWHNLDDLLTQPTFNTMKRVRLDFILDNPSGDDTLPSISQEFTKQLQKLSKKGVLEVDFCEAR</sequence>
<accession>A0A8H4QHP7</accession>
<name>A0A8H4QHP7_9AGAR</name>
<keyword evidence="2" id="KW-1185">Reference proteome</keyword>
<gene>
    <name evidence="1" type="ORF">D9613_006980</name>
</gene>
<dbReference type="Proteomes" id="UP000521872">
    <property type="component" value="Unassembled WGS sequence"/>
</dbReference>
<organism evidence="1 2">
    <name type="scientific">Agrocybe pediades</name>
    <dbReference type="NCBI Taxonomy" id="84607"/>
    <lineage>
        <taxon>Eukaryota</taxon>
        <taxon>Fungi</taxon>
        <taxon>Dikarya</taxon>
        <taxon>Basidiomycota</taxon>
        <taxon>Agaricomycotina</taxon>
        <taxon>Agaricomycetes</taxon>
        <taxon>Agaricomycetidae</taxon>
        <taxon>Agaricales</taxon>
        <taxon>Agaricineae</taxon>
        <taxon>Strophariaceae</taxon>
        <taxon>Agrocybe</taxon>
    </lineage>
</organism>
<protein>
    <submittedName>
        <fullName evidence="1">Uncharacterized protein</fullName>
    </submittedName>
</protein>
<dbReference type="AlphaFoldDB" id="A0A8H4QHP7"/>
<evidence type="ECO:0000313" key="1">
    <source>
        <dbReference type="EMBL" id="KAF4611139.1"/>
    </source>
</evidence>
<proteinExistence type="predicted"/>
<evidence type="ECO:0000313" key="2">
    <source>
        <dbReference type="Proteomes" id="UP000521872"/>
    </source>
</evidence>